<dbReference type="InterPro" id="IPR050173">
    <property type="entry name" value="ABC_transporter_C-like"/>
</dbReference>
<accession>A0ABM0GZ60</accession>
<dbReference type="GeneID" id="100371382"/>
<dbReference type="PANTHER" id="PTHR24223:SF461">
    <property type="entry name" value="ATP-BINDING CASSETTE SUB-FAMILY C MEMBER SUR"/>
    <property type="match status" value="1"/>
</dbReference>
<feature type="transmembrane region" description="Helical" evidence="9">
    <location>
        <begin position="194"/>
        <end position="215"/>
    </location>
</feature>
<keyword evidence="6 9" id="KW-1133">Transmembrane helix</keyword>
<evidence type="ECO:0000256" key="2">
    <source>
        <dbReference type="ARBA" id="ARBA00022448"/>
    </source>
</evidence>
<dbReference type="InterPro" id="IPR017871">
    <property type="entry name" value="ABC_transporter-like_CS"/>
</dbReference>
<dbReference type="CDD" id="cd03250">
    <property type="entry name" value="ABCC_MRP_domain1"/>
    <property type="match status" value="1"/>
</dbReference>
<keyword evidence="3 9" id="KW-0812">Transmembrane</keyword>
<dbReference type="PROSITE" id="PS50929">
    <property type="entry name" value="ABC_TM1F"/>
    <property type="match status" value="2"/>
</dbReference>
<reference evidence="13" key="1">
    <citation type="submission" date="2025-08" db="UniProtKB">
        <authorList>
            <consortium name="RefSeq"/>
        </authorList>
    </citation>
    <scope>IDENTIFICATION</scope>
    <source>
        <tissue evidence="13">Testes</tissue>
    </source>
</reference>
<dbReference type="Proteomes" id="UP000694865">
    <property type="component" value="Unplaced"/>
</dbReference>
<keyword evidence="5" id="KW-0067">ATP-binding</keyword>
<comment type="subcellular location">
    <subcellularLocation>
        <location evidence="1">Membrane</location>
    </subcellularLocation>
</comment>
<dbReference type="RefSeq" id="XP_002740617.1">
    <property type="nucleotide sequence ID" value="XM_002740571.2"/>
</dbReference>
<evidence type="ECO:0000256" key="9">
    <source>
        <dbReference type="SAM" id="Phobius"/>
    </source>
</evidence>
<dbReference type="CDD" id="cd03244">
    <property type="entry name" value="ABCC_MRP_domain2"/>
    <property type="match status" value="1"/>
</dbReference>
<keyword evidence="7 9" id="KW-0472">Membrane</keyword>
<feature type="transmembrane region" description="Helical" evidence="9">
    <location>
        <begin position="846"/>
        <end position="867"/>
    </location>
</feature>
<dbReference type="PROSITE" id="PS00211">
    <property type="entry name" value="ABC_TRANSPORTER_1"/>
    <property type="match status" value="2"/>
</dbReference>
<feature type="domain" description="ABC transporter" evidence="10">
    <location>
        <begin position="399"/>
        <end position="627"/>
    </location>
</feature>
<feature type="transmembrane region" description="Helical" evidence="9">
    <location>
        <begin position="288"/>
        <end position="313"/>
    </location>
</feature>
<dbReference type="InterPro" id="IPR011527">
    <property type="entry name" value="ABC1_TM_dom"/>
</dbReference>
<keyword evidence="2" id="KW-0813">Transport</keyword>
<evidence type="ECO:0000256" key="7">
    <source>
        <dbReference type="ARBA" id="ARBA00023136"/>
    </source>
</evidence>
<feature type="transmembrane region" description="Helical" evidence="9">
    <location>
        <begin position="938"/>
        <end position="958"/>
    </location>
</feature>
<evidence type="ECO:0000313" key="13">
    <source>
        <dbReference type="RefSeq" id="XP_002740617.1"/>
    </source>
</evidence>
<dbReference type="Gene3D" id="3.40.50.300">
    <property type="entry name" value="P-loop containing nucleotide triphosphate hydrolases"/>
    <property type="match status" value="2"/>
</dbReference>
<gene>
    <name evidence="13" type="primary">LOC100371382</name>
</gene>
<dbReference type="InterPro" id="IPR003593">
    <property type="entry name" value="AAA+_ATPase"/>
</dbReference>
<evidence type="ECO:0000256" key="3">
    <source>
        <dbReference type="ARBA" id="ARBA00022692"/>
    </source>
</evidence>
<dbReference type="InterPro" id="IPR027417">
    <property type="entry name" value="P-loop_NTPase"/>
</dbReference>
<name>A0ABM0GZ60_SACKO</name>
<dbReference type="InterPro" id="IPR003439">
    <property type="entry name" value="ABC_transporter-like_ATP-bd"/>
</dbReference>
<evidence type="ECO:0000256" key="8">
    <source>
        <dbReference type="SAM" id="MobiDB-lite"/>
    </source>
</evidence>
<dbReference type="InterPro" id="IPR036640">
    <property type="entry name" value="ABC1_TM_sf"/>
</dbReference>
<feature type="domain" description="ABC transporter" evidence="10">
    <location>
        <begin position="1026"/>
        <end position="1260"/>
    </location>
</feature>
<dbReference type="PANTHER" id="PTHR24223">
    <property type="entry name" value="ATP-BINDING CASSETTE SUB-FAMILY C"/>
    <property type="match status" value="1"/>
</dbReference>
<evidence type="ECO:0000256" key="6">
    <source>
        <dbReference type="ARBA" id="ARBA00022989"/>
    </source>
</evidence>
<sequence length="1265" mass="141612">MALEGCLGVVTRNRLSHQTSEEEHVQLVSIYECFVTSNVLVDELDHGSWKQQPLEIEDLGCLSDEFECNTLHRSFKTAYEVEKYTGYVTVEEFFANGFVLIGVIFVATGMKALILQWAYNMCIFVGIKARTCLQIFTYEKSLRLSSWVLSSGDKTVGQITNHMAVDAMNIRWFSYYQIHVYATPYQVTTILILLYLRLGPAALIGASVFVVATPLQYKIADAMSAIQRIILKFADQRLKKSNELLQGIRLLKLYGWEELFSSRIEVSFAVYSAVSPTPLTPEVAFSSLALFNLLVIPMMLIPTTVQVLVNAIVSMDRLQSFFASPEIEKHDNGRPPFDDGLEEDDVANQSRKSGGNLKITDEKTRNLLDNRESSSYGTFETSLSEATIPTTYLPDHLSIQISGGHFAWDIDSDVAILHDIDLEVPIDTLTIIIGMVGAGKSSLLSAILGEMSTLAGNIYFNRKRNIISYCPQRAWLQNSTLRANILFGEPMDHTRYNTILDACALRPDIDILPAGDMTEIGEKGINLSGGQKQRISVARALYNKSDIVLMDDPFSALDVHVGSQLMKEGILGFLKREQRTVILVTHQLQYLKYADTVISMDNCTIADQGNLNEIRKRDPNLYAVWEKRISFLSDSEDDDDSSEETTKLERLKLIEQVTGKHEQHRQDDSAAGTLMEKEEREVGSVSLKVYLSYAKAIKYSLTCLTLLLYVAQGTMLILTNFWLSAWSESGSETANKTQEDLDDELTYYIRGYAALSFSYIGISLVAISCQIMFSLYGARRVHIKLLRNIIHAPMRFFDTTPVGRVLNRFSNDTNIIDQRLWMVMFSILSNASVLISAIVVNAVVSPIFIAGAAPLFLIYILIQRYFISTARELQRLGSISRSPVFAHFSESLEGLTTIRAYRNEKRFRRQLHTSVDTNNIAMVCLTLVNRWMGVRLEFIGAVVVLISGLSGLLTALFGELEPSLVGLALTYALSISGHSAILVRSTADCEMQMNAVERIRYYTNVESEQYEGVYNPPPDWPTDGDIKIENISVRYDPSLEPVLRDVSIHFKGGQRVGICGRTGSGKSSLAASLFQIVDTFKGRILIDGVDISHIPLLTLRKRLSIIPQDPVLFQGTIRFNLDPENLRSDDEIWEALEIAQLKQVVTELDMQLDADISEDGVNFSLGQRQLFCIARAFLRKSRILLMDEATASIDLKTDKLLQDVVATAFADRTVITIAHRISTILDSDTVVVLSDGRVVEYDTPENLLKKEDGIFASFVQGSLDN</sequence>
<dbReference type="CDD" id="cd18602">
    <property type="entry name" value="ABC_6TM_SUR1_D2_like"/>
    <property type="match status" value="1"/>
</dbReference>
<feature type="domain" description="ABC transmembrane type-1" evidence="11">
    <location>
        <begin position="100"/>
        <end position="265"/>
    </location>
</feature>
<dbReference type="Pfam" id="PF00664">
    <property type="entry name" value="ABC_membrane"/>
    <property type="match status" value="2"/>
</dbReference>
<feature type="transmembrane region" description="Helical" evidence="9">
    <location>
        <begin position="820"/>
        <end position="840"/>
    </location>
</feature>
<proteinExistence type="predicted"/>
<dbReference type="SUPFAM" id="SSF52540">
    <property type="entry name" value="P-loop containing nucleoside triphosphate hydrolases"/>
    <property type="match status" value="2"/>
</dbReference>
<feature type="compositionally biased region" description="Basic and acidic residues" evidence="8">
    <location>
        <begin position="327"/>
        <end position="337"/>
    </location>
</feature>
<organism evidence="12 13">
    <name type="scientific">Saccoglossus kowalevskii</name>
    <name type="common">Acorn worm</name>
    <dbReference type="NCBI Taxonomy" id="10224"/>
    <lineage>
        <taxon>Eukaryota</taxon>
        <taxon>Metazoa</taxon>
        <taxon>Hemichordata</taxon>
        <taxon>Enteropneusta</taxon>
        <taxon>Harrimaniidae</taxon>
        <taxon>Saccoglossus</taxon>
    </lineage>
</organism>
<feature type="transmembrane region" description="Helical" evidence="9">
    <location>
        <begin position="701"/>
        <end position="723"/>
    </location>
</feature>
<dbReference type="Gene3D" id="1.20.1560.10">
    <property type="entry name" value="ABC transporter type 1, transmembrane domain"/>
    <property type="match status" value="2"/>
</dbReference>
<dbReference type="SMART" id="SM00382">
    <property type="entry name" value="AAA"/>
    <property type="match status" value="2"/>
</dbReference>
<feature type="transmembrane region" description="Helical" evidence="9">
    <location>
        <begin position="757"/>
        <end position="778"/>
    </location>
</feature>
<feature type="transmembrane region" description="Helical" evidence="9">
    <location>
        <begin position="93"/>
        <end position="114"/>
    </location>
</feature>
<keyword evidence="12" id="KW-1185">Reference proteome</keyword>
<feature type="region of interest" description="Disordered" evidence="8">
    <location>
        <begin position="327"/>
        <end position="362"/>
    </location>
</feature>
<evidence type="ECO:0000259" key="10">
    <source>
        <dbReference type="PROSITE" id="PS50893"/>
    </source>
</evidence>
<evidence type="ECO:0000256" key="4">
    <source>
        <dbReference type="ARBA" id="ARBA00022741"/>
    </source>
</evidence>
<feature type="domain" description="ABC transmembrane type-1" evidence="11">
    <location>
        <begin position="704"/>
        <end position="991"/>
    </location>
</feature>
<evidence type="ECO:0000256" key="5">
    <source>
        <dbReference type="ARBA" id="ARBA00022840"/>
    </source>
</evidence>
<evidence type="ECO:0000259" key="11">
    <source>
        <dbReference type="PROSITE" id="PS50929"/>
    </source>
</evidence>
<protein>
    <submittedName>
        <fullName evidence="13">ATP-binding cassette sub-family C member 9-like</fullName>
    </submittedName>
</protein>
<evidence type="ECO:0000313" key="12">
    <source>
        <dbReference type="Proteomes" id="UP000694865"/>
    </source>
</evidence>
<keyword evidence="4" id="KW-0547">Nucleotide-binding</keyword>
<dbReference type="PROSITE" id="PS50893">
    <property type="entry name" value="ABC_TRANSPORTER_2"/>
    <property type="match status" value="2"/>
</dbReference>
<dbReference type="SUPFAM" id="SSF90123">
    <property type="entry name" value="ABC transporter transmembrane region"/>
    <property type="match status" value="2"/>
</dbReference>
<dbReference type="Pfam" id="PF00005">
    <property type="entry name" value="ABC_tran"/>
    <property type="match status" value="2"/>
</dbReference>
<evidence type="ECO:0000256" key="1">
    <source>
        <dbReference type="ARBA" id="ARBA00004370"/>
    </source>
</evidence>